<comment type="caution">
    <text evidence="1">The sequence shown here is derived from an EMBL/GenBank/DDBJ whole genome shotgun (WGS) entry which is preliminary data.</text>
</comment>
<name>X0SRK7_9ZZZZ</name>
<gene>
    <name evidence="1" type="ORF">S01H1_09418</name>
</gene>
<dbReference type="AlphaFoldDB" id="X0SRK7"/>
<sequence length="64" mass="7133">MAGAHITLNFTLEHEVIEPDGGHTCEADDCYLNAVHKFTSPAMGSFPVLTLYACNTHVKEEWRL</sequence>
<protein>
    <submittedName>
        <fullName evidence="1">Uncharacterized protein</fullName>
    </submittedName>
</protein>
<reference evidence="1" key="1">
    <citation type="journal article" date="2014" name="Front. Microbiol.">
        <title>High frequency of phylogenetically diverse reductive dehalogenase-homologous genes in deep subseafloor sedimentary metagenomes.</title>
        <authorList>
            <person name="Kawai M."/>
            <person name="Futagami T."/>
            <person name="Toyoda A."/>
            <person name="Takaki Y."/>
            <person name="Nishi S."/>
            <person name="Hori S."/>
            <person name="Arai W."/>
            <person name="Tsubouchi T."/>
            <person name="Morono Y."/>
            <person name="Uchiyama I."/>
            <person name="Ito T."/>
            <person name="Fujiyama A."/>
            <person name="Inagaki F."/>
            <person name="Takami H."/>
        </authorList>
    </citation>
    <scope>NUCLEOTIDE SEQUENCE</scope>
    <source>
        <strain evidence="1">Expedition CK06-06</strain>
    </source>
</reference>
<dbReference type="EMBL" id="BARS01004812">
    <property type="protein sequence ID" value="GAF83709.1"/>
    <property type="molecule type" value="Genomic_DNA"/>
</dbReference>
<accession>X0SRK7</accession>
<organism evidence="1">
    <name type="scientific">marine sediment metagenome</name>
    <dbReference type="NCBI Taxonomy" id="412755"/>
    <lineage>
        <taxon>unclassified sequences</taxon>
        <taxon>metagenomes</taxon>
        <taxon>ecological metagenomes</taxon>
    </lineage>
</organism>
<evidence type="ECO:0000313" key="1">
    <source>
        <dbReference type="EMBL" id="GAF83709.1"/>
    </source>
</evidence>
<proteinExistence type="predicted"/>